<dbReference type="GO" id="GO:0009279">
    <property type="term" value="C:cell outer membrane"/>
    <property type="evidence" value="ECO:0007669"/>
    <property type="project" value="UniProtKB-SubCell"/>
</dbReference>
<dbReference type="EMBL" id="JABAGL010000015">
    <property type="protein sequence ID" value="NME86745.1"/>
    <property type="molecule type" value="Genomic_DNA"/>
</dbReference>
<evidence type="ECO:0000259" key="8">
    <source>
        <dbReference type="Pfam" id="PF14322"/>
    </source>
</evidence>
<name>A0A7X9SCK7_9BACE</name>
<evidence type="ECO:0000256" key="3">
    <source>
        <dbReference type="ARBA" id="ARBA00022729"/>
    </source>
</evidence>
<evidence type="ECO:0000259" key="7">
    <source>
        <dbReference type="Pfam" id="PF07980"/>
    </source>
</evidence>
<dbReference type="Pfam" id="PF14322">
    <property type="entry name" value="SusD-like_3"/>
    <property type="match status" value="1"/>
</dbReference>
<evidence type="ECO:0000256" key="6">
    <source>
        <dbReference type="SAM" id="SignalP"/>
    </source>
</evidence>
<dbReference type="Gene3D" id="1.25.40.390">
    <property type="match status" value="1"/>
</dbReference>
<reference evidence="9 10" key="1">
    <citation type="submission" date="2020-04" db="EMBL/GenBank/DDBJ databases">
        <authorList>
            <person name="Hitch T.C.A."/>
            <person name="Wylensek D."/>
            <person name="Clavel T."/>
        </authorList>
    </citation>
    <scope>NUCLEOTIDE SEQUENCE [LARGE SCALE GENOMIC DNA]</scope>
    <source>
        <strain evidence="9 10">WCA3-601-WT-5E</strain>
    </source>
</reference>
<keyword evidence="4" id="KW-0472">Membrane</keyword>
<dbReference type="SUPFAM" id="SSF48452">
    <property type="entry name" value="TPR-like"/>
    <property type="match status" value="1"/>
</dbReference>
<protein>
    <submittedName>
        <fullName evidence="9">RagB/SusD family nutrient uptake outer membrane protein</fullName>
    </submittedName>
</protein>
<sequence>MKSFILKSFLSIGTLLLVCSCSDFLDQPVLGESIDTPAYYDDVDNANMAVIACYDALQYDDDMSTYQWMFADVASDDAWKGGGGAGENLYIQEMKEWVALPTNIWGKVVWQSYYMAIFRANTVIKQLAAATFDVNLKEQYIAEAKFVRAYSYLTLVKLFGDLPLITEPLGTDQMGKIQRAPFADIIELIKTDFEDAAKVLPETWPADQVGRATSGAAKGLEARTIMYAIGMFKTEPETSWKKVYDLTGEIVKSGVYRLLPNYAEIFEDEGENSSESLFEIQHESTNTGWTVDNEGCNSPIVVANRGTNENPSWGWGYNCPTQDLVDQFATDDPRLYTTVHGQGITDFVYGIKHDVVKNDYLTGYCARKLATDPALRGPNQSDYPNNLRILRYADVLLMRAEAAYHVNDEATARECVNMVRARARQSTFPKGYEEGKNTYTKTGFTNNVPDITATGTALLDAIKKERRLELAMESLRYWDQVRWGEYRSSLSTTVQANYDRHLLRGVPVLPIPNDEVLAWGLEQNPNY</sequence>
<feature type="signal peptide" evidence="6">
    <location>
        <begin position="1"/>
        <end position="25"/>
    </location>
</feature>
<dbReference type="RefSeq" id="WP_168947852.1">
    <property type="nucleotide sequence ID" value="NZ_JABAGL010000015.1"/>
</dbReference>
<dbReference type="CDD" id="cd08977">
    <property type="entry name" value="SusD"/>
    <property type="match status" value="1"/>
</dbReference>
<dbReference type="InterPro" id="IPR033985">
    <property type="entry name" value="SusD-like_N"/>
</dbReference>
<evidence type="ECO:0000313" key="10">
    <source>
        <dbReference type="Proteomes" id="UP000520291"/>
    </source>
</evidence>
<dbReference type="InterPro" id="IPR012944">
    <property type="entry name" value="SusD_RagB_dom"/>
</dbReference>
<dbReference type="AlphaFoldDB" id="A0A7X9SCK7"/>
<comment type="subcellular location">
    <subcellularLocation>
        <location evidence="1">Cell outer membrane</location>
    </subcellularLocation>
</comment>
<keyword evidence="3 6" id="KW-0732">Signal</keyword>
<feature type="chain" id="PRO_5031339925" evidence="6">
    <location>
        <begin position="26"/>
        <end position="527"/>
    </location>
</feature>
<evidence type="ECO:0000256" key="1">
    <source>
        <dbReference type="ARBA" id="ARBA00004442"/>
    </source>
</evidence>
<evidence type="ECO:0000256" key="4">
    <source>
        <dbReference type="ARBA" id="ARBA00023136"/>
    </source>
</evidence>
<feature type="domain" description="SusD-like N-terminal" evidence="8">
    <location>
        <begin position="103"/>
        <end position="223"/>
    </location>
</feature>
<evidence type="ECO:0000256" key="2">
    <source>
        <dbReference type="ARBA" id="ARBA00006275"/>
    </source>
</evidence>
<dbReference type="Proteomes" id="UP000520291">
    <property type="component" value="Unassembled WGS sequence"/>
</dbReference>
<gene>
    <name evidence="9" type="ORF">HF841_12065</name>
</gene>
<accession>A0A7X9SCK7</accession>
<evidence type="ECO:0000313" key="9">
    <source>
        <dbReference type="EMBL" id="NME86745.1"/>
    </source>
</evidence>
<dbReference type="PROSITE" id="PS51257">
    <property type="entry name" value="PROKAR_LIPOPROTEIN"/>
    <property type="match status" value="1"/>
</dbReference>
<keyword evidence="5" id="KW-0998">Cell outer membrane</keyword>
<proteinExistence type="inferred from homology"/>
<evidence type="ECO:0000256" key="5">
    <source>
        <dbReference type="ARBA" id="ARBA00023237"/>
    </source>
</evidence>
<feature type="domain" description="RagB/SusD" evidence="7">
    <location>
        <begin position="275"/>
        <end position="490"/>
    </location>
</feature>
<comment type="similarity">
    <text evidence="2">Belongs to the SusD family.</text>
</comment>
<comment type="caution">
    <text evidence="9">The sequence shown here is derived from an EMBL/GenBank/DDBJ whole genome shotgun (WGS) entry which is preliminary data.</text>
</comment>
<dbReference type="Pfam" id="PF07980">
    <property type="entry name" value="SusD_RagB"/>
    <property type="match status" value="1"/>
</dbReference>
<dbReference type="InterPro" id="IPR011990">
    <property type="entry name" value="TPR-like_helical_dom_sf"/>
</dbReference>
<organism evidence="9 10">
    <name type="scientific">Bacteroides eggerthii</name>
    <dbReference type="NCBI Taxonomy" id="28111"/>
    <lineage>
        <taxon>Bacteria</taxon>
        <taxon>Pseudomonadati</taxon>
        <taxon>Bacteroidota</taxon>
        <taxon>Bacteroidia</taxon>
        <taxon>Bacteroidales</taxon>
        <taxon>Bacteroidaceae</taxon>
        <taxon>Bacteroides</taxon>
    </lineage>
</organism>